<comment type="subunit">
    <text evidence="6 7">Interacts with MinD and FtsZ.</text>
</comment>
<evidence type="ECO:0000313" key="11">
    <source>
        <dbReference type="Proteomes" id="UP000243406"/>
    </source>
</evidence>
<dbReference type="InterPro" id="IPR007874">
    <property type="entry name" value="MinC_N"/>
</dbReference>
<proteinExistence type="inferred from homology"/>
<evidence type="ECO:0000256" key="6">
    <source>
        <dbReference type="ARBA" id="ARBA00046874"/>
    </source>
</evidence>
<organism evidence="10 11">
    <name type="scientific">Acetoanaerobium noterae</name>
    <dbReference type="NCBI Taxonomy" id="745369"/>
    <lineage>
        <taxon>Bacteria</taxon>
        <taxon>Bacillati</taxon>
        <taxon>Bacillota</taxon>
        <taxon>Clostridia</taxon>
        <taxon>Peptostreptococcales</taxon>
        <taxon>Filifactoraceae</taxon>
        <taxon>Acetoanaerobium</taxon>
    </lineage>
</organism>
<dbReference type="GO" id="GO:1901891">
    <property type="term" value="P:regulation of cell septum assembly"/>
    <property type="evidence" value="ECO:0007669"/>
    <property type="project" value="InterPro"/>
</dbReference>
<dbReference type="InterPro" id="IPR036145">
    <property type="entry name" value="MinC_C_sf"/>
</dbReference>
<name>A0A1T5CGZ7_9FIRM</name>
<dbReference type="Gene3D" id="2.160.20.70">
    <property type="match status" value="1"/>
</dbReference>
<evidence type="ECO:0000256" key="3">
    <source>
        <dbReference type="ARBA" id="ARBA00023210"/>
    </source>
</evidence>
<accession>A0A1T5CGZ7</accession>
<dbReference type="Gene3D" id="3.30.160.540">
    <property type="match status" value="1"/>
</dbReference>
<dbReference type="InterPro" id="IPR016098">
    <property type="entry name" value="CAP/MinC_C"/>
</dbReference>
<evidence type="ECO:0000256" key="4">
    <source>
        <dbReference type="ARBA" id="ARBA00023306"/>
    </source>
</evidence>
<dbReference type="OrthoDB" id="9790810at2"/>
<dbReference type="EMBL" id="FUYN01000005">
    <property type="protein sequence ID" value="SKB58591.1"/>
    <property type="molecule type" value="Genomic_DNA"/>
</dbReference>
<dbReference type="PANTHER" id="PTHR34108">
    <property type="entry name" value="SEPTUM SITE-DETERMINING PROTEIN MINC"/>
    <property type="match status" value="1"/>
</dbReference>
<dbReference type="InterPro" id="IPR005526">
    <property type="entry name" value="Septum_form_inhib_MinC_C"/>
</dbReference>
<gene>
    <name evidence="7" type="primary">minC</name>
    <name evidence="10" type="ORF">SAMN02745120_2172</name>
</gene>
<dbReference type="GO" id="GO:0000902">
    <property type="term" value="P:cell morphogenesis"/>
    <property type="evidence" value="ECO:0007669"/>
    <property type="project" value="InterPro"/>
</dbReference>
<evidence type="ECO:0000256" key="7">
    <source>
        <dbReference type="HAMAP-Rule" id="MF_00267"/>
    </source>
</evidence>
<dbReference type="PANTHER" id="PTHR34108:SF1">
    <property type="entry name" value="SEPTUM SITE-DETERMINING PROTEIN MINC"/>
    <property type="match status" value="1"/>
</dbReference>
<dbReference type="GO" id="GO:0051302">
    <property type="term" value="P:regulation of cell division"/>
    <property type="evidence" value="ECO:0007669"/>
    <property type="project" value="InterPro"/>
</dbReference>
<evidence type="ECO:0000256" key="1">
    <source>
        <dbReference type="ARBA" id="ARBA00006291"/>
    </source>
</evidence>
<dbReference type="Proteomes" id="UP000243406">
    <property type="component" value="Unassembled WGS sequence"/>
</dbReference>
<evidence type="ECO:0000313" key="10">
    <source>
        <dbReference type="EMBL" id="SKB58591.1"/>
    </source>
</evidence>
<keyword evidence="4 7" id="KW-0131">Cell cycle</keyword>
<evidence type="ECO:0000259" key="9">
    <source>
        <dbReference type="Pfam" id="PF05209"/>
    </source>
</evidence>
<dbReference type="Pfam" id="PF05209">
    <property type="entry name" value="MinC_N"/>
    <property type="match status" value="1"/>
</dbReference>
<dbReference type="NCBIfam" id="TIGR01222">
    <property type="entry name" value="minC"/>
    <property type="match status" value="1"/>
</dbReference>
<sequence>MKSLKDTIEFKGTKDGFIIVINNEADYEEARKNLIDKINSNLFFFKGSQFCDIYATNLNEKEKLDLINFLKEKYNINFSKKEKPIINKLSSDTMYYNTNGEKPTKFIKNTIRSGAFVEYEGNIVVLGDVNPGAQLIADGNIVVMGVLRGIAHAGSKGDESAFVSAIKLNPIQLRISSVIAISPDDDTYSSNSLPQIAFVHDGHIVIENYPTKI</sequence>
<dbReference type="AlphaFoldDB" id="A0A1T5CGZ7"/>
<evidence type="ECO:0000256" key="2">
    <source>
        <dbReference type="ARBA" id="ARBA00022618"/>
    </source>
</evidence>
<keyword evidence="3 7" id="KW-0717">Septation</keyword>
<feature type="domain" description="Septum formation inhibitor MinC N-terminal" evidence="9">
    <location>
        <begin position="8"/>
        <end position="73"/>
    </location>
</feature>
<dbReference type="GO" id="GO:0000917">
    <property type="term" value="P:division septum assembly"/>
    <property type="evidence" value="ECO:0007669"/>
    <property type="project" value="UniProtKB-KW"/>
</dbReference>
<dbReference type="RefSeq" id="WP_079589986.1">
    <property type="nucleotide sequence ID" value="NZ_FUYN01000005.1"/>
</dbReference>
<comment type="similarity">
    <text evidence="1 7">Belongs to the MinC family.</text>
</comment>
<evidence type="ECO:0000259" key="8">
    <source>
        <dbReference type="Pfam" id="PF03775"/>
    </source>
</evidence>
<dbReference type="SUPFAM" id="SSF63848">
    <property type="entry name" value="Cell-division inhibitor MinC, C-terminal domain"/>
    <property type="match status" value="1"/>
</dbReference>
<dbReference type="Pfam" id="PF03775">
    <property type="entry name" value="MinC_C"/>
    <property type="match status" value="1"/>
</dbReference>
<keyword evidence="11" id="KW-1185">Reference proteome</keyword>
<keyword evidence="2 7" id="KW-0132">Cell division</keyword>
<reference evidence="11" key="1">
    <citation type="submission" date="2017-02" db="EMBL/GenBank/DDBJ databases">
        <authorList>
            <person name="Varghese N."/>
            <person name="Submissions S."/>
        </authorList>
    </citation>
    <scope>NUCLEOTIDE SEQUENCE [LARGE SCALE GENOMIC DNA]</scope>
    <source>
        <strain evidence="11">ATCC 35199</strain>
    </source>
</reference>
<comment type="function">
    <text evidence="5 7">Cell division inhibitor that blocks the formation of polar Z ring septums. Rapidly oscillates between the poles of the cell to destabilize FtsZ filaments that have formed before they mature into polar Z rings. Prevents FtsZ polymerization.</text>
</comment>
<evidence type="ECO:0000256" key="5">
    <source>
        <dbReference type="ARBA" id="ARBA00025606"/>
    </source>
</evidence>
<dbReference type="HAMAP" id="MF_00267">
    <property type="entry name" value="MinC"/>
    <property type="match status" value="1"/>
</dbReference>
<protein>
    <recommendedName>
        <fullName evidence="7">Probable septum site-determining protein MinC</fullName>
    </recommendedName>
</protein>
<feature type="domain" description="Septum formation inhibitor MinC C-terminal" evidence="8">
    <location>
        <begin position="106"/>
        <end position="207"/>
    </location>
</feature>
<dbReference type="InterPro" id="IPR013033">
    <property type="entry name" value="MinC"/>
</dbReference>